<reference evidence="8 9" key="1">
    <citation type="submission" date="2015-09" db="EMBL/GenBank/DDBJ databases">
        <title>Sorangium comparison.</title>
        <authorList>
            <person name="Zaburannyi N."/>
            <person name="Bunk B."/>
            <person name="Overmann J."/>
            <person name="Mueller R."/>
        </authorList>
    </citation>
    <scope>NUCLEOTIDE SEQUENCE [LARGE SCALE GENOMIC DNA]</scope>
    <source>
        <strain evidence="8 9">So ce26</strain>
    </source>
</reference>
<dbReference type="InterPro" id="IPR017853">
    <property type="entry name" value="GH"/>
</dbReference>
<proteinExistence type="inferred from homology"/>
<gene>
    <name evidence="8" type="ORF">SOCE26_013150</name>
</gene>
<evidence type="ECO:0000313" key="8">
    <source>
        <dbReference type="EMBL" id="AUX39920.1"/>
    </source>
</evidence>
<dbReference type="PANTHER" id="PTHR34983">
    <property type="entry name" value="ARABINOGALACTAN ENDO-BETA-1,4-GALACTANASE A"/>
    <property type="match status" value="1"/>
</dbReference>
<dbReference type="AlphaFoldDB" id="A0A2L0EKU4"/>
<evidence type="ECO:0000256" key="7">
    <source>
        <dbReference type="SAM" id="MobiDB-lite"/>
    </source>
</evidence>
<dbReference type="InterPro" id="IPR011683">
    <property type="entry name" value="Glyco_hydro_53"/>
</dbReference>
<dbReference type="GO" id="GO:0031218">
    <property type="term" value="F:arabinogalactan endo-1,4-beta-galactosidase activity"/>
    <property type="evidence" value="ECO:0007669"/>
    <property type="project" value="UniProtKB-EC"/>
</dbReference>
<evidence type="ECO:0000256" key="6">
    <source>
        <dbReference type="RuleBase" id="RU361192"/>
    </source>
</evidence>
<dbReference type="EMBL" id="CP012673">
    <property type="protein sequence ID" value="AUX39920.1"/>
    <property type="molecule type" value="Genomic_DNA"/>
</dbReference>
<dbReference type="SUPFAM" id="SSF51445">
    <property type="entry name" value="(Trans)glycosidases"/>
    <property type="match status" value="1"/>
</dbReference>
<comment type="similarity">
    <text evidence="2 6">Belongs to the glycosyl hydrolase 53 family.</text>
</comment>
<dbReference type="PROSITE" id="PS51257">
    <property type="entry name" value="PROKAR_LIPOPROTEIN"/>
    <property type="match status" value="1"/>
</dbReference>
<dbReference type="RefSeq" id="WP_159396711.1">
    <property type="nucleotide sequence ID" value="NZ_CP012673.1"/>
</dbReference>
<sequence length="426" mass="44857">MRTCLSAATATSLVLLGLGCSGAPREEDGGTGGNGTSGTSSSVGSTGSGEPTGSGGASISGGATSTGGGATGGTSTSGGASGSGGAGSGTGEIFNPPYILGADITWTLEQESIGRRYRDNSQTKSIERILVDHGFNFVRLRTFVCPDCPGGYTSELYSGARPTEAFGDTAHTIAMAKRVKACGMGLFLDFHMSDTWASIGHQNVPSAWAGMSPSQMQAAAHDHVKGVLDEMVAAGVKPDMVQVGNETNSRMSGVSMSNWANFSGLVNAGIRAVRETDPNIIVWAQHGRPRPDGNFRPWVDAHLTNDPPIDVDGICGSTYGTTNNGQDWREQFGYIINTYNLPVMSCEYTDDRRDLINPIMRDFPNRMGRGTFLWEPTAYGDRRLFDFSGSTYTTNANMDAYARLAQSYGLPVPSTPAGELQGTTCQ</sequence>
<accession>A0A2L0EKU4</accession>
<evidence type="ECO:0000256" key="5">
    <source>
        <dbReference type="ARBA" id="ARBA00023295"/>
    </source>
</evidence>
<comment type="catalytic activity">
    <reaction evidence="1 6">
        <text>The enzyme specifically hydrolyzes (1-&gt;4)-beta-D-galactosidic linkages in type I arabinogalactans.</text>
        <dbReference type="EC" id="3.2.1.89"/>
    </reaction>
</comment>
<dbReference type="OrthoDB" id="9768786at2"/>
<evidence type="ECO:0000256" key="3">
    <source>
        <dbReference type="ARBA" id="ARBA00012556"/>
    </source>
</evidence>
<evidence type="ECO:0000256" key="2">
    <source>
        <dbReference type="ARBA" id="ARBA00010687"/>
    </source>
</evidence>
<dbReference type="GO" id="GO:0045490">
    <property type="term" value="P:pectin catabolic process"/>
    <property type="evidence" value="ECO:0007669"/>
    <property type="project" value="TreeGrafter"/>
</dbReference>
<protein>
    <recommendedName>
        <fullName evidence="3 6">Arabinogalactan endo-beta-1,4-galactanase</fullName>
        <ecNumber evidence="3 6">3.2.1.89</ecNumber>
    </recommendedName>
</protein>
<organism evidence="8 9">
    <name type="scientific">Sorangium cellulosum</name>
    <name type="common">Polyangium cellulosum</name>
    <dbReference type="NCBI Taxonomy" id="56"/>
    <lineage>
        <taxon>Bacteria</taxon>
        <taxon>Pseudomonadati</taxon>
        <taxon>Myxococcota</taxon>
        <taxon>Polyangia</taxon>
        <taxon>Polyangiales</taxon>
        <taxon>Polyangiaceae</taxon>
        <taxon>Sorangium</taxon>
    </lineage>
</organism>
<name>A0A2L0EKU4_SORCE</name>
<feature type="region of interest" description="Disordered" evidence="7">
    <location>
        <begin position="25"/>
        <end position="88"/>
    </location>
</feature>
<dbReference type="PANTHER" id="PTHR34983:SF1">
    <property type="entry name" value="ARABINOGALACTAN ENDO-BETA-1,4-GALACTANASE A"/>
    <property type="match status" value="1"/>
</dbReference>
<keyword evidence="4 6" id="KW-0378">Hydrolase</keyword>
<feature type="compositionally biased region" description="Gly residues" evidence="7">
    <location>
        <begin position="46"/>
        <end position="88"/>
    </location>
</feature>
<evidence type="ECO:0000256" key="4">
    <source>
        <dbReference type="ARBA" id="ARBA00022801"/>
    </source>
</evidence>
<evidence type="ECO:0000256" key="1">
    <source>
        <dbReference type="ARBA" id="ARBA00001695"/>
    </source>
</evidence>
<evidence type="ECO:0000313" key="9">
    <source>
        <dbReference type="Proteomes" id="UP000238348"/>
    </source>
</evidence>
<dbReference type="Gene3D" id="3.20.20.80">
    <property type="entry name" value="Glycosidases"/>
    <property type="match status" value="1"/>
</dbReference>
<dbReference type="Proteomes" id="UP000238348">
    <property type="component" value="Chromosome"/>
</dbReference>
<keyword evidence="5 6" id="KW-0326">Glycosidase</keyword>
<dbReference type="EC" id="3.2.1.89" evidence="3 6"/>
<dbReference type="GO" id="GO:0015926">
    <property type="term" value="F:glucosidase activity"/>
    <property type="evidence" value="ECO:0007669"/>
    <property type="project" value="InterPro"/>
</dbReference>
<dbReference type="Pfam" id="PF07745">
    <property type="entry name" value="Glyco_hydro_53"/>
    <property type="match status" value="1"/>
</dbReference>